<dbReference type="PROSITE" id="PS00194">
    <property type="entry name" value="THIOREDOXIN_1"/>
    <property type="match status" value="1"/>
</dbReference>
<name>A0A0K1EPX3_CHOCO</name>
<evidence type="ECO:0000313" key="3">
    <source>
        <dbReference type="EMBL" id="AKT42901.1"/>
    </source>
</evidence>
<dbReference type="PANTHER" id="PTHR47353:SF1">
    <property type="entry name" value="THIOREDOXIN-LIKE PROTEIN HCF164, CHLOROPLASTIC"/>
    <property type="match status" value="1"/>
</dbReference>
<gene>
    <name evidence="3" type="ORF">CMC5_071290</name>
</gene>
<dbReference type="InterPro" id="IPR036249">
    <property type="entry name" value="Thioredoxin-like_sf"/>
</dbReference>
<dbReference type="InterPro" id="IPR013766">
    <property type="entry name" value="Thioredoxin_domain"/>
</dbReference>
<keyword evidence="1" id="KW-0676">Redox-active center</keyword>
<dbReference type="RefSeq" id="WP_156339086.1">
    <property type="nucleotide sequence ID" value="NZ_CP012159.1"/>
</dbReference>
<dbReference type="GO" id="GO:0016671">
    <property type="term" value="F:oxidoreductase activity, acting on a sulfur group of donors, disulfide as acceptor"/>
    <property type="evidence" value="ECO:0007669"/>
    <property type="project" value="TreeGrafter"/>
</dbReference>
<dbReference type="SUPFAM" id="SSF52833">
    <property type="entry name" value="Thioredoxin-like"/>
    <property type="match status" value="1"/>
</dbReference>
<proteinExistence type="predicted"/>
<evidence type="ECO:0000256" key="1">
    <source>
        <dbReference type="ARBA" id="ARBA00023284"/>
    </source>
</evidence>
<evidence type="ECO:0000259" key="2">
    <source>
        <dbReference type="PROSITE" id="PS51352"/>
    </source>
</evidence>
<feature type="domain" description="Thioredoxin" evidence="2">
    <location>
        <begin position="16"/>
        <end position="153"/>
    </location>
</feature>
<protein>
    <recommendedName>
        <fullName evidence="2">Thioredoxin domain-containing protein</fullName>
    </recommendedName>
</protein>
<dbReference type="InterPro" id="IPR044241">
    <property type="entry name" value="TxlA/HCF164"/>
</dbReference>
<dbReference type="OrthoDB" id="9803065at2"/>
<dbReference type="Pfam" id="PF00085">
    <property type="entry name" value="Thioredoxin"/>
    <property type="match status" value="1"/>
</dbReference>
<dbReference type="InterPro" id="IPR017937">
    <property type="entry name" value="Thioredoxin_CS"/>
</dbReference>
<keyword evidence="4" id="KW-1185">Reference proteome</keyword>
<reference evidence="3 4" key="1">
    <citation type="submission" date="2015-07" db="EMBL/GenBank/DDBJ databases">
        <title>Genome analysis of myxobacterium Chondromyces crocatus Cm c5 reveals a high potential for natural compound synthesis and the genetic basis for the loss of fruiting body formation.</title>
        <authorList>
            <person name="Zaburannyi N."/>
            <person name="Bunk B."/>
            <person name="Maier J."/>
            <person name="Overmann J."/>
            <person name="Mueller R."/>
        </authorList>
    </citation>
    <scope>NUCLEOTIDE SEQUENCE [LARGE SCALE GENOMIC DNA]</scope>
    <source>
        <strain evidence="3 4">Cm c5</strain>
    </source>
</reference>
<evidence type="ECO:0000313" key="4">
    <source>
        <dbReference type="Proteomes" id="UP000067626"/>
    </source>
</evidence>
<sequence length="158" mass="16523">MKRFREALGRPRRVVLALGALAAGAGLYVAHLGRSVLPCSGEQACDAQLTAEPAAEGLSGKPRLVEFTSGYCAACRKMAPIVAELEKRCARSVEGAIRLVNVDDPEGEALASRYGVDALPTFLALNADGGEVTRLVGLQSEEKLASALDTIRAGCPTL</sequence>
<dbReference type="EMBL" id="CP012159">
    <property type="protein sequence ID" value="AKT42901.1"/>
    <property type="molecule type" value="Genomic_DNA"/>
</dbReference>
<organism evidence="3 4">
    <name type="scientific">Chondromyces crocatus</name>
    <dbReference type="NCBI Taxonomy" id="52"/>
    <lineage>
        <taxon>Bacteria</taxon>
        <taxon>Pseudomonadati</taxon>
        <taxon>Myxococcota</taxon>
        <taxon>Polyangia</taxon>
        <taxon>Polyangiales</taxon>
        <taxon>Polyangiaceae</taxon>
        <taxon>Chondromyces</taxon>
    </lineage>
</organism>
<dbReference type="STRING" id="52.CMC5_071290"/>
<dbReference type="PANTHER" id="PTHR47353">
    <property type="entry name" value="THIOREDOXIN-LIKE PROTEIN HCF164, CHLOROPLASTIC"/>
    <property type="match status" value="1"/>
</dbReference>
<dbReference type="PROSITE" id="PS51352">
    <property type="entry name" value="THIOREDOXIN_2"/>
    <property type="match status" value="1"/>
</dbReference>
<dbReference type="AlphaFoldDB" id="A0A0K1EPX3"/>
<dbReference type="Gene3D" id="3.40.30.10">
    <property type="entry name" value="Glutaredoxin"/>
    <property type="match status" value="1"/>
</dbReference>
<accession>A0A0K1EPX3</accession>
<dbReference type="KEGG" id="ccro:CMC5_071290"/>
<dbReference type="Proteomes" id="UP000067626">
    <property type="component" value="Chromosome"/>
</dbReference>